<evidence type="ECO:0000313" key="5">
    <source>
        <dbReference type="Proteomes" id="UP000481153"/>
    </source>
</evidence>
<dbReference type="InterPro" id="IPR036291">
    <property type="entry name" value="NAD(P)-bd_dom_sf"/>
</dbReference>
<dbReference type="VEuPathDB" id="FungiDB:AeMF1_013792"/>
<name>A0A6G0W6W8_9STRA</name>
<accession>A0A6G0W6W8</accession>
<evidence type="ECO:0000256" key="1">
    <source>
        <dbReference type="ARBA" id="ARBA00006484"/>
    </source>
</evidence>
<proteinExistence type="inferred from homology"/>
<keyword evidence="3" id="KW-0560">Oxidoreductase</keyword>
<sequence length="276" mass="29759">MAPLVYLITGANKGIGYEATRILAERFRDEAIILLGTRTLKNGEDAIAKMKQANPSFDFANVELVEIDVSKNDSIQAATDYVKAKYGNVHVLVNNAGIAGRSEGAEMCFQVNVFGVWSTLEAFNPLLVPNQSINIVVASGVGSGTFAAMSPTLQAILDDVNKLDTATVHSLVDDWLASAHGKPSEHSWPNASQTYGPYGVSKTLVMSVSRKWAADHPDIKTVVVCPGFCATDLNNHTGKLSAAQGGEHILFPVFHPDKTESGKFYSQSREHAFNSF</sequence>
<evidence type="ECO:0000313" key="4">
    <source>
        <dbReference type="EMBL" id="KAF0722228.1"/>
    </source>
</evidence>
<dbReference type="EMBL" id="VJMJ01000343">
    <property type="protein sequence ID" value="KAF0722228.1"/>
    <property type="molecule type" value="Genomic_DNA"/>
</dbReference>
<evidence type="ECO:0008006" key="6">
    <source>
        <dbReference type="Google" id="ProtNLM"/>
    </source>
</evidence>
<dbReference type="PANTHER" id="PTHR43490:SF99">
    <property type="entry name" value="SHORT-CHAIN DEHYDROGENASE_REDUCTASE"/>
    <property type="match status" value="1"/>
</dbReference>
<dbReference type="Gene3D" id="3.40.50.720">
    <property type="entry name" value="NAD(P)-binding Rossmann-like Domain"/>
    <property type="match status" value="1"/>
</dbReference>
<keyword evidence="2" id="KW-0521">NADP</keyword>
<organism evidence="4 5">
    <name type="scientific">Aphanomyces euteiches</name>
    <dbReference type="NCBI Taxonomy" id="100861"/>
    <lineage>
        <taxon>Eukaryota</taxon>
        <taxon>Sar</taxon>
        <taxon>Stramenopiles</taxon>
        <taxon>Oomycota</taxon>
        <taxon>Saprolegniomycetes</taxon>
        <taxon>Saprolegniales</taxon>
        <taxon>Verrucalvaceae</taxon>
        <taxon>Aphanomyces</taxon>
    </lineage>
</organism>
<comment type="similarity">
    <text evidence="1">Belongs to the short-chain dehydrogenases/reductases (SDR) family.</text>
</comment>
<evidence type="ECO:0000256" key="2">
    <source>
        <dbReference type="ARBA" id="ARBA00022857"/>
    </source>
</evidence>
<dbReference type="GO" id="GO:0016020">
    <property type="term" value="C:membrane"/>
    <property type="evidence" value="ECO:0007669"/>
    <property type="project" value="TreeGrafter"/>
</dbReference>
<gene>
    <name evidence="4" type="ORF">Ae201684_018610</name>
</gene>
<dbReference type="Proteomes" id="UP000481153">
    <property type="component" value="Unassembled WGS sequence"/>
</dbReference>
<dbReference type="SUPFAM" id="SSF51735">
    <property type="entry name" value="NAD(P)-binding Rossmann-fold domains"/>
    <property type="match status" value="1"/>
</dbReference>
<comment type="caution">
    <text evidence="4">The sequence shown here is derived from an EMBL/GenBank/DDBJ whole genome shotgun (WGS) entry which is preliminary data.</text>
</comment>
<protein>
    <recommendedName>
        <fullName evidence="6">NAD(P)-binding protein</fullName>
    </recommendedName>
</protein>
<evidence type="ECO:0000256" key="3">
    <source>
        <dbReference type="ARBA" id="ARBA00023002"/>
    </source>
</evidence>
<dbReference type="PRINTS" id="PR00081">
    <property type="entry name" value="GDHRDH"/>
</dbReference>
<dbReference type="GO" id="GO:0016491">
    <property type="term" value="F:oxidoreductase activity"/>
    <property type="evidence" value="ECO:0007669"/>
    <property type="project" value="UniProtKB-KW"/>
</dbReference>
<dbReference type="PANTHER" id="PTHR43490">
    <property type="entry name" value="(+)-NEOMENTHOL DEHYDROGENASE"/>
    <property type="match status" value="1"/>
</dbReference>
<dbReference type="InterPro" id="IPR002347">
    <property type="entry name" value="SDR_fam"/>
</dbReference>
<dbReference type="AlphaFoldDB" id="A0A6G0W6W8"/>
<keyword evidence="5" id="KW-1185">Reference proteome</keyword>
<dbReference type="Pfam" id="PF00106">
    <property type="entry name" value="adh_short"/>
    <property type="match status" value="1"/>
</dbReference>
<reference evidence="4 5" key="1">
    <citation type="submission" date="2019-07" db="EMBL/GenBank/DDBJ databases">
        <title>Genomics analysis of Aphanomyces spp. identifies a new class of oomycete effector associated with host adaptation.</title>
        <authorList>
            <person name="Gaulin E."/>
        </authorList>
    </citation>
    <scope>NUCLEOTIDE SEQUENCE [LARGE SCALE GENOMIC DNA]</scope>
    <source>
        <strain evidence="4 5">ATCC 201684</strain>
    </source>
</reference>